<dbReference type="InterPro" id="IPR036388">
    <property type="entry name" value="WH-like_DNA-bd_sf"/>
</dbReference>
<comment type="similarity">
    <text evidence="1">Belongs to the AfsR/DnrI/RedD regulatory family.</text>
</comment>
<evidence type="ECO:0000256" key="6">
    <source>
        <dbReference type="PROSITE-ProRule" id="PRU01091"/>
    </source>
</evidence>
<dbReference type="RefSeq" id="WP_158894781.1">
    <property type="nucleotide sequence ID" value="NZ_BBNO01000009.1"/>
</dbReference>
<sequence>MAGRQGQGSELAVHSDANEPSGAERAGSPDRAGRLRFQVLGPVRAWRGDRPLPLGPPQQRAVLAMLLLHAGRPVPVPQLVDALWDERPPPRAVGTVRTYISRLRGLLEPERAPRQQGRLLVSSGGGYALRVPVEALDAAGFEERLVTARRLRSAGDTAGAYEQLRGALALPEGMPLAGLPGPYAQRQRDRLTELCVTAQEELFDCGLELGGRDGPRGDSIAGLRAFAAEHPLRERTQALLMLTLHRAGRRAEALAVYAATRRTLDVELGTGPGTELRTLYEELRARPGGHGRGAGSGNGPGAGPGTRRVSGPAGERARPDGARPDRAEPDRPRPEGARPDSPGPGRARPERPGPDDSRDRRPRPAPNARYIAPPSPVPAQLPPDIADFTGRTEPVAHLASALRGAAGGRAPVVATLSGLGGVGKTALALHVAHSVRACFPDGQLYVDLQGTGRAPADSGAVLTHFLRALGVAASAVPDGLEQKSALYRSLIAGRRVLVLLDNARDSAQVRPLLPGAPGCAVLVTGRARTLALPGAGRGDVEVMDEAEALGLLGAIVGAERAAAEPEAARELVAVCGGLPLAVRIAAARLASRPGWAVADLVARLSEQRRLDELRVGDLGVEATFRLGYEALGPGLAHAFRTLALGSMPTFCRAAAAALLDTTDDAAEAAVEALVDAGLIEAHGDDRYRYHDLVGLFARRLGERHDSPAEREAAQHRFFDHLRATVLTASRLIRPPGTPPDPLSRPDSPDSPDSPGRAFADADAAREWLHTVHPRLYAAVEWALGATPGLLGPAVDLLTAWSYALRSTARHHELEPLIRRAVDSARRHGDDMAAARALRLLRVPRSGTGTYGQAVRALPESLRPVPEALLSAKDAHELALVLAARDRKRAGPPWQPATRRRQMPRRCRRARHPCREALTWARLARGAPSGDGRALAAPECATQALAIERERGDAFAWGRSRAARDRAVPNPGESDRGPPRPAPPCSRRGRRRHGAARPR</sequence>
<feature type="compositionally biased region" description="Basic and acidic residues" evidence="7">
    <location>
        <begin position="347"/>
        <end position="359"/>
    </location>
</feature>
<dbReference type="PANTHER" id="PTHR35807:SF1">
    <property type="entry name" value="TRANSCRIPTIONAL REGULATOR REDD"/>
    <property type="match status" value="1"/>
</dbReference>
<dbReference type="GO" id="GO:0006355">
    <property type="term" value="P:regulation of DNA-templated transcription"/>
    <property type="evidence" value="ECO:0007669"/>
    <property type="project" value="InterPro"/>
</dbReference>
<dbReference type="PANTHER" id="PTHR35807">
    <property type="entry name" value="TRANSCRIPTIONAL REGULATOR REDD-RELATED"/>
    <property type="match status" value="1"/>
</dbReference>
<dbReference type="SMART" id="SM01043">
    <property type="entry name" value="BTAD"/>
    <property type="match status" value="1"/>
</dbReference>
<dbReference type="OrthoDB" id="7628974at2"/>
<dbReference type="InterPro" id="IPR002182">
    <property type="entry name" value="NB-ARC"/>
</dbReference>
<dbReference type="SUPFAM" id="SSF46894">
    <property type="entry name" value="C-terminal effector domain of the bipartite response regulators"/>
    <property type="match status" value="1"/>
</dbReference>
<dbReference type="EMBL" id="BBNO01000009">
    <property type="protein sequence ID" value="GAO11952.1"/>
    <property type="molecule type" value="Genomic_DNA"/>
</dbReference>
<feature type="DNA-binding region" description="OmpR/PhoB-type" evidence="6">
    <location>
        <begin position="26"/>
        <end position="131"/>
    </location>
</feature>
<organism evidence="9 10">
    <name type="scientific">Streptomyces lydicamycinicus</name>
    <dbReference type="NCBI Taxonomy" id="1546107"/>
    <lineage>
        <taxon>Bacteria</taxon>
        <taxon>Bacillati</taxon>
        <taxon>Actinomycetota</taxon>
        <taxon>Actinomycetes</taxon>
        <taxon>Kitasatosporales</taxon>
        <taxon>Streptomycetaceae</taxon>
        <taxon>Streptomyces</taxon>
    </lineage>
</organism>
<dbReference type="InterPro" id="IPR005158">
    <property type="entry name" value="BTAD"/>
</dbReference>
<dbReference type="Gene3D" id="3.40.50.300">
    <property type="entry name" value="P-loop containing nucleotide triphosphate hydrolases"/>
    <property type="match status" value="1"/>
</dbReference>
<dbReference type="Pfam" id="PF00931">
    <property type="entry name" value="NB-ARC"/>
    <property type="match status" value="1"/>
</dbReference>
<dbReference type="Pfam" id="PF03704">
    <property type="entry name" value="BTAD"/>
    <property type="match status" value="1"/>
</dbReference>
<feature type="compositionally biased region" description="Basic and acidic residues" evidence="7">
    <location>
        <begin position="961"/>
        <end position="977"/>
    </location>
</feature>
<feature type="region of interest" description="Disordered" evidence="7">
    <location>
        <begin position="888"/>
        <end position="909"/>
    </location>
</feature>
<dbReference type="InterPro" id="IPR001867">
    <property type="entry name" value="OmpR/PhoB-type_DNA-bd"/>
</dbReference>
<dbReference type="GO" id="GO:0003677">
    <property type="term" value="F:DNA binding"/>
    <property type="evidence" value="ECO:0007669"/>
    <property type="project" value="UniProtKB-UniRule"/>
</dbReference>
<dbReference type="SMART" id="SM00862">
    <property type="entry name" value="Trans_reg_C"/>
    <property type="match status" value="1"/>
</dbReference>
<keyword evidence="3" id="KW-0805">Transcription regulation</keyword>
<protein>
    <submittedName>
        <fullName evidence="9">Putative AfsR family transcriptional regulator</fullName>
    </submittedName>
</protein>
<dbReference type="CDD" id="cd15831">
    <property type="entry name" value="BTAD"/>
    <property type="match status" value="1"/>
</dbReference>
<keyword evidence="2" id="KW-0902">Two-component regulatory system</keyword>
<evidence type="ECO:0000256" key="3">
    <source>
        <dbReference type="ARBA" id="ARBA00023015"/>
    </source>
</evidence>
<dbReference type="Proteomes" id="UP000048965">
    <property type="component" value="Unassembled WGS sequence"/>
</dbReference>
<feature type="region of interest" description="Disordered" evidence="7">
    <location>
        <begin position="956"/>
        <end position="998"/>
    </location>
</feature>
<feature type="compositionally biased region" description="Gly residues" evidence="7">
    <location>
        <begin position="288"/>
        <end position="304"/>
    </location>
</feature>
<keyword evidence="10" id="KW-1185">Reference proteome</keyword>
<evidence type="ECO:0000256" key="7">
    <source>
        <dbReference type="SAM" id="MobiDB-lite"/>
    </source>
</evidence>
<evidence type="ECO:0000313" key="9">
    <source>
        <dbReference type="EMBL" id="GAO11952.1"/>
    </source>
</evidence>
<feature type="compositionally biased region" description="Basic residues" evidence="7">
    <location>
        <begin position="897"/>
        <end position="909"/>
    </location>
</feature>
<dbReference type="InterPro" id="IPR027417">
    <property type="entry name" value="P-loop_NTPase"/>
</dbReference>
<dbReference type="Gene3D" id="1.10.10.10">
    <property type="entry name" value="Winged helix-like DNA-binding domain superfamily/Winged helix DNA-binding domain"/>
    <property type="match status" value="1"/>
</dbReference>
<feature type="region of interest" description="Disordered" evidence="7">
    <location>
        <begin position="1"/>
        <end position="34"/>
    </location>
</feature>
<dbReference type="GO" id="GO:0000160">
    <property type="term" value="P:phosphorelay signal transduction system"/>
    <property type="evidence" value="ECO:0007669"/>
    <property type="project" value="UniProtKB-KW"/>
</dbReference>
<comment type="caution">
    <text evidence="9">The sequence shown here is derived from an EMBL/GenBank/DDBJ whole genome shotgun (WGS) entry which is preliminary data.</text>
</comment>
<feature type="region of interest" description="Disordered" evidence="7">
    <location>
        <begin position="286"/>
        <end position="388"/>
    </location>
</feature>
<evidence type="ECO:0000259" key="8">
    <source>
        <dbReference type="PROSITE" id="PS51755"/>
    </source>
</evidence>
<feature type="compositionally biased region" description="Basic residues" evidence="7">
    <location>
        <begin position="986"/>
        <end position="998"/>
    </location>
</feature>
<evidence type="ECO:0000256" key="5">
    <source>
        <dbReference type="ARBA" id="ARBA00023163"/>
    </source>
</evidence>
<dbReference type="Gene3D" id="1.25.40.10">
    <property type="entry name" value="Tetratricopeptide repeat domain"/>
    <property type="match status" value="1"/>
</dbReference>
<accession>A0A0P4RGE5</accession>
<keyword evidence="5" id="KW-0804">Transcription</keyword>
<reference evidence="9 10" key="2">
    <citation type="journal article" date="2015" name="Stand. Genomic Sci.">
        <title>Draft genome sequence of marine-derived Streptomyces sp. TP-A0598, a producer of anti-MRSA antibiotic lydicamycins.</title>
        <authorList>
            <person name="Komaki H."/>
            <person name="Ichikawa N."/>
            <person name="Hosoyama A."/>
            <person name="Fujita N."/>
            <person name="Igarashi Y."/>
        </authorList>
    </citation>
    <scope>NUCLEOTIDE SEQUENCE [LARGE SCALE GENOMIC DNA]</scope>
    <source>
        <strain evidence="9 10">NBRC 110027</strain>
    </source>
</reference>
<feature type="domain" description="OmpR/PhoB-type" evidence="8">
    <location>
        <begin position="26"/>
        <end position="131"/>
    </location>
</feature>
<evidence type="ECO:0000256" key="1">
    <source>
        <dbReference type="ARBA" id="ARBA00005820"/>
    </source>
</evidence>
<dbReference type="AlphaFoldDB" id="A0A0P4RGE5"/>
<keyword evidence="4 6" id="KW-0238">DNA-binding</keyword>
<reference evidence="10" key="1">
    <citation type="submission" date="2014-09" db="EMBL/GenBank/DDBJ databases">
        <title>Whole genome shotgun sequence of Streptomyces sp. NBRC 110027.</title>
        <authorList>
            <person name="Komaki H."/>
            <person name="Ichikawa N."/>
            <person name="Katano-Makiyama Y."/>
            <person name="Hosoyama A."/>
            <person name="Hashimoto M."/>
            <person name="Uohara A."/>
            <person name="Kitahashi Y."/>
            <person name="Ohji S."/>
            <person name="Kimura A."/>
            <person name="Yamazoe A."/>
            <person name="Igarashi Y."/>
            <person name="Fujita N."/>
        </authorList>
    </citation>
    <scope>NUCLEOTIDE SEQUENCE [LARGE SCALE GENOMIC DNA]</scope>
    <source>
        <strain evidence="10">NBRC 110027</strain>
    </source>
</reference>
<evidence type="ECO:0000313" key="10">
    <source>
        <dbReference type="Proteomes" id="UP000048965"/>
    </source>
</evidence>
<dbReference type="InterPro" id="IPR011990">
    <property type="entry name" value="TPR-like_helical_dom_sf"/>
</dbReference>
<name>A0A0P4RGE5_9ACTN</name>
<dbReference type="SUPFAM" id="SSF52540">
    <property type="entry name" value="P-loop containing nucleoside triphosphate hydrolases"/>
    <property type="match status" value="1"/>
</dbReference>
<dbReference type="PROSITE" id="PS51755">
    <property type="entry name" value="OMPR_PHOB"/>
    <property type="match status" value="1"/>
</dbReference>
<dbReference type="InterPro" id="IPR016032">
    <property type="entry name" value="Sig_transdc_resp-reg_C-effctor"/>
</dbReference>
<dbReference type="SUPFAM" id="SSF48452">
    <property type="entry name" value="TPR-like"/>
    <property type="match status" value="1"/>
</dbReference>
<dbReference type="InterPro" id="IPR051677">
    <property type="entry name" value="AfsR-DnrI-RedD_regulator"/>
</dbReference>
<gene>
    <name evidence="9" type="ORF">TPA0598_09_02430</name>
</gene>
<dbReference type="GO" id="GO:0043531">
    <property type="term" value="F:ADP binding"/>
    <property type="evidence" value="ECO:0007669"/>
    <property type="project" value="InterPro"/>
</dbReference>
<dbReference type="Pfam" id="PF00486">
    <property type="entry name" value="Trans_reg_C"/>
    <property type="match status" value="1"/>
</dbReference>
<dbReference type="PRINTS" id="PR00364">
    <property type="entry name" value="DISEASERSIST"/>
</dbReference>
<feature type="region of interest" description="Disordered" evidence="7">
    <location>
        <begin position="729"/>
        <end position="757"/>
    </location>
</feature>
<evidence type="ECO:0000256" key="4">
    <source>
        <dbReference type="ARBA" id="ARBA00023125"/>
    </source>
</evidence>
<feature type="compositionally biased region" description="Basic and acidic residues" evidence="7">
    <location>
        <begin position="315"/>
        <end position="338"/>
    </location>
</feature>
<proteinExistence type="inferred from homology"/>
<evidence type="ECO:0000256" key="2">
    <source>
        <dbReference type="ARBA" id="ARBA00023012"/>
    </source>
</evidence>